<organism evidence="2 3">
    <name type="scientific">Bradyrhizobium denitrificans</name>
    <dbReference type="NCBI Taxonomy" id="2734912"/>
    <lineage>
        <taxon>Bacteria</taxon>
        <taxon>Pseudomonadati</taxon>
        <taxon>Pseudomonadota</taxon>
        <taxon>Alphaproteobacteria</taxon>
        <taxon>Hyphomicrobiales</taxon>
        <taxon>Nitrobacteraceae</taxon>
        <taxon>Bradyrhizobium</taxon>
    </lineage>
</organism>
<gene>
    <name evidence="2" type="ORF">JQ619_07760</name>
</gene>
<keyword evidence="3" id="KW-1185">Reference proteome</keyword>
<dbReference type="Proteomes" id="UP001314635">
    <property type="component" value="Unassembled WGS sequence"/>
</dbReference>
<accession>A0ABS5G399</accession>
<name>A0ABS5G399_9BRAD</name>
<dbReference type="EMBL" id="JAFCLK010000006">
    <property type="protein sequence ID" value="MBR1135656.1"/>
    <property type="molecule type" value="Genomic_DNA"/>
</dbReference>
<sequence>MTERKPLATSFESWVEAQIRAAQSQGAFDNLPGAGQPLANLGDEHDPLWWVKQLIRREQISMLPPALELQRRVEKQLAAIEKMADEAAVRREIAALNADIAKVNATVVEGPSTRLGVLDEDQIVAGRRSRRRR</sequence>
<evidence type="ECO:0000259" key="1">
    <source>
        <dbReference type="Pfam" id="PF09350"/>
    </source>
</evidence>
<dbReference type="Pfam" id="PF09350">
    <property type="entry name" value="DJC28_CD"/>
    <property type="match status" value="1"/>
</dbReference>
<protein>
    <submittedName>
        <fullName evidence="2">DUF1992 domain-containing protein</fullName>
    </submittedName>
</protein>
<reference evidence="3" key="1">
    <citation type="journal article" date="2021" name="ISME J.">
        <title>Evolutionary origin and ecological implication of a unique nif island in free-living Bradyrhizobium lineages.</title>
        <authorList>
            <person name="Tao J."/>
        </authorList>
    </citation>
    <scope>NUCLEOTIDE SEQUENCE [LARGE SCALE GENOMIC DNA]</scope>
    <source>
        <strain evidence="3">SZCCT0094</strain>
    </source>
</reference>
<evidence type="ECO:0000313" key="3">
    <source>
        <dbReference type="Proteomes" id="UP001314635"/>
    </source>
</evidence>
<dbReference type="InterPro" id="IPR018961">
    <property type="entry name" value="DnaJ_homolog_subfam-C_membr-28"/>
</dbReference>
<proteinExistence type="predicted"/>
<feature type="domain" description="DnaJ homologue subfamily C member 28 conserved" evidence="1">
    <location>
        <begin position="14"/>
        <end position="80"/>
    </location>
</feature>
<evidence type="ECO:0000313" key="2">
    <source>
        <dbReference type="EMBL" id="MBR1135656.1"/>
    </source>
</evidence>
<comment type="caution">
    <text evidence="2">The sequence shown here is derived from an EMBL/GenBank/DDBJ whole genome shotgun (WGS) entry which is preliminary data.</text>
</comment>
<dbReference type="RefSeq" id="WP_172235518.1">
    <property type="nucleotide sequence ID" value="NZ_JABFDP010000002.1"/>
</dbReference>